<dbReference type="InterPro" id="IPR001128">
    <property type="entry name" value="Cyt_P450"/>
</dbReference>
<keyword evidence="7 12" id="KW-0560">Oxidoreductase</keyword>
<dbReference type="PRINTS" id="PR00463">
    <property type="entry name" value="EP450I"/>
</dbReference>
<evidence type="ECO:0000256" key="2">
    <source>
        <dbReference type="ARBA" id="ARBA00010617"/>
    </source>
</evidence>
<comment type="caution">
    <text evidence="14">The sequence shown here is derived from an EMBL/GenBank/DDBJ whole genome shotgun (WGS) entry which is preliminary data.</text>
</comment>
<evidence type="ECO:0000256" key="3">
    <source>
        <dbReference type="ARBA" id="ARBA00022617"/>
    </source>
</evidence>
<evidence type="ECO:0000256" key="7">
    <source>
        <dbReference type="ARBA" id="ARBA00023002"/>
    </source>
</evidence>
<evidence type="ECO:0008006" key="16">
    <source>
        <dbReference type="Google" id="ProtNLM"/>
    </source>
</evidence>
<comment type="cofactor">
    <cofactor evidence="11">
        <name>heme</name>
        <dbReference type="ChEBI" id="CHEBI:30413"/>
    </cofactor>
</comment>
<dbReference type="InterPro" id="IPR036396">
    <property type="entry name" value="Cyt_P450_sf"/>
</dbReference>
<dbReference type="Pfam" id="PF00067">
    <property type="entry name" value="p450"/>
    <property type="match status" value="1"/>
</dbReference>
<keyword evidence="10 13" id="KW-0472">Membrane</keyword>
<comment type="subcellular location">
    <subcellularLocation>
        <location evidence="1">Membrane</location>
        <topology evidence="1">Single-pass membrane protein</topology>
    </subcellularLocation>
</comment>
<protein>
    <recommendedName>
        <fullName evidence="16">Cytochrome P450</fullName>
    </recommendedName>
</protein>
<evidence type="ECO:0000256" key="9">
    <source>
        <dbReference type="ARBA" id="ARBA00023033"/>
    </source>
</evidence>
<evidence type="ECO:0000256" key="4">
    <source>
        <dbReference type="ARBA" id="ARBA00022692"/>
    </source>
</evidence>
<dbReference type="FunFam" id="1.10.630.10:FF:000012">
    <property type="entry name" value="Cytochrome P450 family protein"/>
    <property type="match status" value="1"/>
</dbReference>
<dbReference type="PANTHER" id="PTHR47944">
    <property type="entry name" value="CYTOCHROME P450 98A9"/>
    <property type="match status" value="1"/>
</dbReference>
<dbReference type="OrthoDB" id="1470350at2759"/>
<evidence type="ECO:0000256" key="13">
    <source>
        <dbReference type="SAM" id="Phobius"/>
    </source>
</evidence>
<keyword evidence="8 11" id="KW-0408">Iron</keyword>
<dbReference type="AlphaFoldDB" id="A0A835HD37"/>
<evidence type="ECO:0000313" key="14">
    <source>
        <dbReference type="EMBL" id="KAF9597119.1"/>
    </source>
</evidence>
<dbReference type="SUPFAM" id="SSF48264">
    <property type="entry name" value="Cytochrome P450"/>
    <property type="match status" value="1"/>
</dbReference>
<comment type="similarity">
    <text evidence="2 12">Belongs to the cytochrome P450 family.</text>
</comment>
<keyword evidence="3 11" id="KW-0349">Heme</keyword>
<dbReference type="PROSITE" id="PS00086">
    <property type="entry name" value="CYTOCHROME_P450"/>
    <property type="match status" value="1"/>
</dbReference>
<proteinExistence type="inferred from homology"/>
<dbReference type="CDD" id="cd11075">
    <property type="entry name" value="CYP77_89"/>
    <property type="match status" value="1"/>
</dbReference>
<evidence type="ECO:0000256" key="6">
    <source>
        <dbReference type="ARBA" id="ARBA00022989"/>
    </source>
</evidence>
<dbReference type="GO" id="GO:0016705">
    <property type="term" value="F:oxidoreductase activity, acting on paired donors, with incorporation or reduction of molecular oxygen"/>
    <property type="evidence" value="ECO:0007669"/>
    <property type="project" value="InterPro"/>
</dbReference>
<dbReference type="EMBL" id="JADFTS010000007">
    <property type="protein sequence ID" value="KAF9597119.1"/>
    <property type="molecule type" value="Genomic_DNA"/>
</dbReference>
<evidence type="ECO:0000256" key="8">
    <source>
        <dbReference type="ARBA" id="ARBA00023004"/>
    </source>
</evidence>
<dbReference type="PANTHER" id="PTHR47944:SF19">
    <property type="entry name" value="CYTOCHROME P450 77A4"/>
    <property type="match status" value="1"/>
</dbReference>
<sequence length="511" mass="56887">MGISTASLSPYFNLSSAALVFFLTIFLVLLSRRTRSKRAKLPPGPPGWPVVGNLFQLARSGKEFIHYVRDLQPKYGPIFSLKLGTRTLIIVTSPELAHEALIAQGQVFASRPAELPTRAIFSCNKFTVNSAVFGSTWRSLRRNMVQGMLSSTRVKDFRDVRNSAMGRLINRLGVEAKSTNGVVSVLKNVRFAVFCILVSMCFGVEMSEEDIQKVDDTMKDVLLTLLPRLDDFLPILGPFFSKQRKRALEVRNNQIRTLLPFIEQRRSALQNPGSDKSGSTFAYLDTLFDLKVDGRKSAPSDAELVSLCSEFLNGGTDTTATAIEWAIARLIQKPEIQSKLYSEIKSTVSDRTVEEGDLEKMSYLNAFTKELLRKHPPTYFVLTHAVTQPSKLAGYDIPADANVEFFSQAIAEDPKIWSNPKEFDPERFASGIEDADITGVTGVKMVPFGVGRRICPGLGIGTTHIKLMVARMVQEFEWSAPPSQDVIDFSETLIFTVVMKNPLQAMIKPRT</sequence>
<organism evidence="14 15">
    <name type="scientific">Coptis chinensis</name>
    <dbReference type="NCBI Taxonomy" id="261450"/>
    <lineage>
        <taxon>Eukaryota</taxon>
        <taxon>Viridiplantae</taxon>
        <taxon>Streptophyta</taxon>
        <taxon>Embryophyta</taxon>
        <taxon>Tracheophyta</taxon>
        <taxon>Spermatophyta</taxon>
        <taxon>Magnoliopsida</taxon>
        <taxon>Ranunculales</taxon>
        <taxon>Ranunculaceae</taxon>
        <taxon>Coptidoideae</taxon>
        <taxon>Coptis</taxon>
    </lineage>
</organism>
<keyword evidence="6 13" id="KW-1133">Transmembrane helix</keyword>
<dbReference type="GO" id="GO:0004497">
    <property type="term" value="F:monooxygenase activity"/>
    <property type="evidence" value="ECO:0007669"/>
    <property type="project" value="UniProtKB-KW"/>
</dbReference>
<dbReference type="Proteomes" id="UP000631114">
    <property type="component" value="Unassembled WGS sequence"/>
</dbReference>
<feature type="transmembrane region" description="Helical" evidence="13">
    <location>
        <begin position="12"/>
        <end position="30"/>
    </location>
</feature>
<dbReference type="GO" id="GO:0020037">
    <property type="term" value="F:heme binding"/>
    <property type="evidence" value="ECO:0007669"/>
    <property type="project" value="InterPro"/>
</dbReference>
<evidence type="ECO:0000256" key="11">
    <source>
        <dbReference type="PIRSR" id="PIRSR602401-1"/>
    </source>
</evidence>
<name>A0A835HD37_9MAGN</name>
<evidence type="ECO:0000256" key="12">
    <source>
        <dbReference type="RuleBase" id="RU000461"/>
    </source>
</evidence>
<evidence type="ECO:0000313" key="15">
    <source>
        <dbReference type="Proteomes" id="UP000631114"/>
    </source>
</evidence>
<keyword evidence="4 13" id="KW-0812">Transmembrane</keyword>
<keyword evidence="15" id="KW-1185">Reference proteome</keyword>
<gene>
    <name evidence="14" type="ORF">IFM89_015948</name>
</gene>
<evidence type="ECO:0000256" key="10">
    <source>
        <dbReference type="ARBA" id="ARBA00023136"/>
    </source>
</evidence>
<evidence type="ECO:0000256" key="1">
    <source>
        <dbReference type="ARBA" id="ARBA00004167"/>
    </source>
</evidence>
<dbReference type="InterPro" id="IPR002401">
    <property type="entry name" value="Cyt_P450_E_grp-I"/>
</dbReference>
<dbReference type="GO" id="GO:0005506">
    <property type="term" value="F:iron ion binding"/>
    <property type="evidence" value="ECO:0007669"/>
    <property type="project" value="InterPro"/>
</dbReference>
<reference evidence="14 15" key="1">
    <citation type="submission" date="2020-10" db="EMBL/GenBank/DDBJ databases">
        <title>The Coptis chinensis genome and diversification of protoberbering-type alkaloids.</title>
        <authorList>
            <person name="Wang B."/>
            <person name="Shu S."/>
            <person name="Song C."/>
            <person name="Liu Y."/>
        </authorList>
    </citation>
    <scope>NUCLEOTIDE SEQUENCE [LARGE SCALE GENOMIC DNA]</scope>
    <source>
        <strain evidence="14">HL-2020</strain>
        <tissue evidence="14">Leaf</tissue>
    </source>
</reference>
<accession>A0A835HD37</accession>
<dbReference type="InterPro" id="IPR017972">
    <property type="entry name" value="Cyt_P450_CS"/>
</dbReference>
<dbReference type="PRINTS" id="PR00385">
    <property type="entry name" value="P450"/>
</dbReference>
<keyword evidence="9 12" id="KW-0503">Monooxygenase</keyword>
<dbReference type="Gene3D" id="1.10.630.10">
    <property type="entry name" value="Cytochrome P450"/>
    <property type="match status" value="1"/>
</dbReference>
<keyword evidence="5 11" id="KW-0479">Metal-binding</keyword>
<feature type="binding site" description="axial binding residue" evidence="11">
    <location>
        <position position="455"/>
    </location>
    <ligand>
        <name>heme</name>
        <dbReference type="ChEBI" id="CHEBI:30413"/>
    </ligand>
    <ligandPart>
        <name>Fe</name>
        <dbReference type="ChEBI" id="CHEBI:18248"/>
    </ligandPart>
</feature>
<evidence type="ECO:0000256" key="5">
    <source>
        <dbReference type="ARBA" id="ARBA00022723"/>
    </source>
</evidence>
<dbReference type="GO" id="GO:0016020">
    <property type="term" value="C:membrane"/>
    <property type="evidence" value="ECO:0007669"/>
    <property type="project" value="UniProtKB-SubCell"/>
</dbReference>
<dbReference type="GO" id="GO:0044550">
    <property type="term" value="P:secondary metabolite biosynthetic process"/>
    <property type="evidence" value="ECO:0007669"/>
    <property type="project" value="UniProtKB-ARBA"/>
</dbReference>